<dbReference type="Proteomes" id="UP001064489">
    <property type="component" value="Chromosome 12"/>
</dbReference>
<dbReference type="GO" id="GO:0007165">
    <property type="term" value="P:signal transduction"/>
    <property type="evidence" value="ECO:0007669"/>
    <property type="project" value="TreeGrafter"/>
</dbReference>
<evidence type="ECO:0000259" key="7">
    <source>
        <dbReference type="PROSITE" id="PS50011"/>
    </source>
</evidence>
<evidence type="ECO:0000256" key="1">
    <source>
        <dbReference type="ARBA" id="ARBA00022679"/>
    </source>
</evidence>
<dbReference type="InterPro" id="IPR000719">
    <property type="entry name" value="Prot_kinase_dom"/>
</dbReference>
<organism evidence="8 9">
    <name type="scientific">Acer negundo</name>
    <name type="common">Box elder</name>
    <dbReference type="NCBI Taxonomy" id="4023"/>
    <lineage>
        <taxon>Eukaryota</taxon>
        <taxon>Viridiplantae</taxon>
        <taxon>Streptophyta</taxon>
        <taxon>Embryophyta</taxon>
        <taxon>Tracheophyta</taxon>
        <taxon>Spermatophyta</taxon>
        <taxon>Magnoliopsida</taxon>
        <taxon>eudicotyledons</taxon>
        <taxon>Gunneridae</taxon>
        <taxon>Pentapetalae</taxon>
        <taxon>rosids</taxon>
        <taxon>malvids</taxon>
        <taxon>Sapindales</taxon>
        <taxon>Sapindaceae</taxon>
        <taxon>Hippocastanoideae</taxon>
        <taxon>Acereae</taxon>
        <taxon>Acer</taxon>
    </lineage>
</organism>
<dbReference type="PROSITE" id="PS00108">
    <property type="entry name" value="PROTEIN_KINASE_ST"/>
    <property type="match status" value="1"/>
</dbReference>
<sequence>MEIGKMKKLTKTTKSAILKRRNYMKKWQQKFRSSSSSMNECKQFLGKGSFGSVYFVRRKPSSTDGFPAEMAVKTAKLSEASTLKYEKQLLSKYLTASPYVIRCYGDQETEEEEDFDEYSSNAVINNNSEKIYNLFLEFCSGGNLNDHIKKSVNGLLPWQVRSFTRDIVRGLVYIHSQGIVHCDIKPDNILLVPAGMDHDGLFVAKLADFGLAKNLLVEDEESPYLIGSCRYMSPELVKDKLLTFTADIWALGCVVVEMMSGKPAWGYGLGKDDLLNRIGYGSLVPETPNNVSDDAKDFVSQCFNRSDILRWSAQELLRHPFLAEDDYNEADFFCGDL</sequence>
<evidence type="ECO:0000256" key="4">
    <source>
        <dbReference type="ARBA" id="ARBA00022840"/>
    </source>
</evidence>
<dbReference type="SUPFAM" id="SSF56112">
    <property type="entry name" value="Protein kinase-like (PK-like)"/>
    <property type="match status" value="1"/>
</dbReference>
<dbReference type="EMBL" id="JAJSOW010000107">
    <property type="protein sequence ID" value="KAI9157200.1"/>
    <property type="molecule type" value="Genomic_DNA"/>
</dbReference>
<keyword evidence="1" id="KW-0808">Transferase</keyword>
<dbReference type="PANTHER" id="PTHR48011">
    <property type="entry name" value="CCR4-NOT TRANSCRIPTIONAL COMPLEX SUBUNIT CAF120-RELATED"/>
    <property type="match status" value="1"/>
</dbReference>
<evidence type="ECO:0000256" key="6">
    <source>
        <dbReference type="RuleBase" id="RU000304"/>
    </source>
</evidence>
<keyword evidence="6" id="KW-0723">Serine/threonine-protein kinase</keyword>
<accession>A0AAD5NG03</accession>
<dbReference type="PROSITE" id="PS00107">
    <property type="entry name" value="PROTEIN_KINASE_ATP"/>
    <property type="match status" value="1"/>
</dbReference>
<dbReference type="Gene3D" id="3.30.200.20">
    <property type="entry name" value="Phosphorylase Kinase, domain 1"/>
    <property type="match status" value="1"/>
</dbReference>
<dbReference type="InterPro" id="IPR052751">
    <property type="entry name" value="Plant_MAPKKK"/>
</dbReference>
<evidence type="ECO:0000313" key="9">
    <source>
        <dbReference type="Proteomes" id="UP001064489"/>
    </source>
</evidence>
<evidence type="ECO:0000256" key="2">
    <source>
        <dbReference type="ARBA" id="ARBA00022741"/>
    </source>
</evidence>
<keyword evidence="3" id="KW-0418">Kinase</keyword>
<dbReference type="AlphaFoldDB" id="A0AAD5NG03"/>
<keyword evidence="9" id="KW-1185">Reference proteome</keyword>
<gene>
    <name evidence="8" type="ORF">LWI28_018369</name>
</gene>
<dbReference type="InterPro" id="IPR008271">
    <property type="entry name" value="Ser/Thr_kinase_AS"/>
</dbReference>
<dbReference type="PROSITE" id="PS50011">
    <property type="entry name" value="PROTEIN_KINASE_DOM"/>
    <property type="match status" value="1"/>
</dbReference>
<dbReference type="GO" id="GO:0005524">
    <property type="term" value="F:ATP binding"/>
    <property type="evidence" value="ECO:0007669"/>
    <property type="project" value="UniProtKB-UniRule"/>
</dbReference>
<dbReference type="SMART" id="SM00220">
    <property type="entry name" value="S_TKc"/>
    <property type="match status" value="1"/>
</dbReference>
<keyword evidence="4 5" id="KW-0067">ATP-binding</keyword>
<evidence type="ECO:0000313" key="8">
    <source>
        <dbReference type="EMBL" id="KAI9157200.1"/>
    </source>
</evidence>
<comment type="caution">
    <text evidence="8">The sequence shown here is derived from an EMBL/GenBank/DDBJ whole genome shotgun (WGS) entry which is preliminary data.</text>
</comment>
<proteinExistence type="inferred from homology"/>
<comment type="similarity">
    <text evidence="6">Belongs to the protein kinase superfamily.</text>
</comment>
<evidence type="ECO:0000256" key="3">
    <source>
        <dbReference type="ARBA" id="ARBA00022777"/>
    </source>
</evidence>
<dbReference type="Gene3D" id="1.10.510.10">
    <property type="entry name" value="Transferase(Phosphotransferase) domain 1"/>
    <property type="match status" value="1"/>
</dbReference>
<evidence type="ECO:0000256" key="5">
    <source>
        <dbReference type="PROSITE-ProRule" id="PRU10141"/>
    </source>
</evidence>
<dbReference type="Pfam" id="PF00069">
    <property type="entry name" value="Pkinase"/>
    <property type="match status" value="1"/>
</dbReference>
<reference evidence="8" key="2">
    <citation type="submission" date="2023-02" db="EMBL/GenBank/DDBJ databases">
        <authorList>
            <person name="Swenson N.G."/>
            <person name="Wegrzyn J.L."/>
            <person name="Mcevoy S.L."/>
        </authorList>
    </citation>
    <scope>NUCLEOTIDE SEQUENCE</scope>
    <source>
        <strain evidence="8">91603</strain>
        <tissue evidence="8">Leaf</tissue>
    </source>
</reference>
<keyword evidence="2 5" id="KW-0547">Nucleotide-binding</keyword>
<feature type="domain" description="Protein kinase" evidence="7">
    <location>
        <begin position="39"/>
        <end position="322"/>
    </location>
</feature>
<dbReference type="GO" id="GO:0004674">
    <property type="term" value="F:protein serine/threonine kinase activity"/>
    <property type="evidence" value="ECO:0007669"/>
    <property type="project" value="UniProtKB-KW"/>
</dbReference>
<dbReference type="InterPro" id="IPR017441">
    <property type="entry name" value="Protein_kinase_ATP_BS"/>
</dbReference>
<name>A0AAD5NG03_ACENE</name>
<feature type="binding site" evidence="5">
    <location>
        <position position="73"/>
    </location>
    <ligand>
        <name>ATP</name>
        <dbReference type="ChEBI" id="CHEBI:30616"/>
    </ligand>
</feature>
<protein>
    <recommendedName>
        <fullName evidence="7">Protein kinase domain-containing protein</fullName>
    </recommendedName>
</protein>
<reference evidence="8" key="1">
    <citation type="journal article" date="2022" name="Plant J.">
        <title>Strategies of tolerance reflected in two North American maple genomes.</title>
        <authorList>
            <person name="McEvoy S.L."/>
            <person name="Sezen U.U."/>
            <person name="Trouern-Trend A."/>
            <person name="McMahon S.M."/>
            <person name="Schaberg P.G."/>
            <person name="Yang J."/>
            <person name="Wegrzyn J.L."/>
            <person name="Swenson N.G."/>
        </authorList>
    </citation>
    <scope>NUCLEOTIDE SEQUENCE</scope>
    <source>
        <strain evidence="8">91603</strain>
    </source>
</reference>
<dbReference type="PANTHER" id="PTHR48011:SF55">
    <property type="entry name" value="PROTEIN KINASE DOMAIN-CONTAINING PROTEIN"/>
    <property type="match status" value="1"/>
</dbReference>
<dbReference type="InterPro" id="IPR011009">
    <property type="entry name" value="Kinase-like_dom_sf"/>
</dbReference>